<proteinExistence type="predicted"/>
<name>A0A645ELW5_9ZZZZ</name>
<dbReference type="InterPro" id="IPR009229">
    <property type="entry name" value="AgrD"/>
</dbReference>
<protein>
    <recommendedName>
        <fullName evidence="2">Cyclic lactone autoinducer peptide</fullName>
    </recommendedName>
</protein>
<evidence type="ECO:0008006" key="2">
    <source>
        <dbReference type="Google" id="ProtNLM"/>
    </source>
</evidence>
<sequence>MKNKKHLMVQVLGLFLISLSKIIATTASMGYIGEPDIPKSLLD</sequence>
<organism evidence="1">
    <name type="scientific">bioreactor metagenome</name>
    <dbReference type="NCBI Taxonomy" id="1076179"/>
    <lineage>
        <taxon>unclassified sequences</taxon>
        <taxon>metagenomes</taxon>
        <taxon>ecological metagenomes</taxon>
    </lineage>
</organism>
<accession>A0A645ELW5</accession>
<dbReference type="NCBIfam" id="TIGR04223">
    <property type="entry name" value="quorum_AgrD"/>
    <property type="match status" value="1"/>
</dbReference>
<dbReference type="EMBL" id="VSSQ01048956">
    <property type="protein sequence ID" value="MPN03005.1"/>
    <property type="molecule type" value="Genomic_DNA"/>
</dbReference>
<reference evidence="1" key="1">
    <citation type="submission" date="2019-08" db="EMBL/GenBank/DDBJ databases">
        <authorList>
            <person name="Kucharzyk K."/>
            <person name="Murdoch R.W."/>
            <person name="Higgins S."/>
            <person name="Loffler F."/>
        </authorList>
    </citation>
    <scope>NUCLEOTIDE SEQUENCE</scope>
</reference>
<comment type="caution">
    <text evidence="1">The sequence shown here is derived from an EMBL/GenBank/DDBJ whole genome shotgun (WGS) entry which is preliminary data.</text>
</comment>
<dbReference type="AlphaFoldDB" id="A0A645ELW5"/>
<evidence type="ECO:0000313" key="1">
    <source>
        <dbReference type="EMBL" id="MPN03005.1"/>
    </source>
</evidence>
<gene>
    <name evidence="1" type="ORF">SDC9_150228</name>
</gene>